<dbReference type="OrthoDB" id="10688083at2759"/>
<proteinExistence type="predicted"/>
<dbReference type="Proteomes" id="UP001152797">
    <property type="component" value="Unassembled WGS sequence"/>
</dbReference>
<evidence type="ECO:0000313" key="2">
    <source>
        <dbReference type="EMBL" id="CAL1143669.1"/>
    </source>
</evidence>
<evidence type="ECO:0000313" key="1">
    <source>
        <dbReference type="EMBL" id="CAI3990294.1"/>
    </source>
</evidence>
<keyword evidence="3" id="KW-0418">Kinase</keyword>
<gene>
    <name evidence="1" type="ORF">C1SCF055_LOCUS17293</name>
</gene>
<evidence type="ECO:0000313" key="4">
    <source>
        <dbReference type="Proteomes" id="UP001152797"/>
    </source>
</evidence>
<comment type="caution">
    <text evidence="1">The sequence shown here is derived from an EMBL/GenBank/DDBJ whole genome shotgun (WGS) entry which is preliminary data.</text>
</comment>
<protein>
    <submittedName>
        <fullName evidence="3">Alpha-protein kinase 1</fullName>
    </submittedName>
</protein>
<sequence>MLNPSLFQPALGSCCRSVWLPFLRVRHSLVFLLSCAFGDIASRLRAKGAEHKLHQTCHQQQPSPCCEDVLPAPVCLCLLRQGRMRETRWTTGQATMSSESVLVVWLDEIRWFLEDMNLTEFALVSLGKKRRRLPNFASALPWLLSVSAAKQRGLLGGFEEITTGEERTECIEHQWGAVVVDDAWSPPILGYLQPPVVAILPADTRHQGLLSSLERLRFHCGGQIYVFHAEAPPREGFRLDGSFGWSKSCKHVERCHCPRTPVSPYGAWGWRLWRSFHRQLPQVWHLHTLDQWPAVAQSVTVVVFHFVRGKAKVLKFWRDPTAGGHFTGWSVPGGSIATGKDSGLWCTARREWNEETVGYPWEMAVGDALSEERSECIEGSWVYRSGRCLLCIANLGEVLLARDQWSDEVFSNGWSPRSNATVYAPAKPDFYGKGAALPLQRPERCVTPGTLQQSRRKIHTEGWPFIEHSGEAHWVDWDAEEEGAGIFPTMQSRNLDEPPAELLIFRRRCFIQDLRSRLRIDSRRFPSRNFYNEVTYYSLTSLPMQEQLWIVSDSVAAVSLSFQVDFSYEAGAENILSFKAMLKG</sequence>
<dbReference type="AlphaFoldDB" id="A0A9P1CEQ7"/>
<evidence type="ECO:0000313" key="3">
    <source>
        <dbReference type="EMBL" id="CAL4777606.1"/>
    </source>
</evidence>
<accession>A0A9P1CEQ7</accession>
<reference evidence="2" key="2">
    <citation type="submission" date="2024-04" db="EMBL/GenBank/DDBJ databases">
        <authorList>
            <person name="Chen Y."/>
            <person name="Shah S."/>
            <person name="Dougan E. K."/>
            <person name="Thang M."/>
            <person name="Chan C."/>
        </authorList>
    </citation>
    <scope>NUCLEOTIDE SEQUENCE [LARGE SCALE GENOMIC DNA]</scope>
</reference>
<dbReference type="SUPFAM" id="SSF55811">
    <property type="entry name" value="Nudix"/>
    <property type="match status" value="1"/>
</dbReference>
<keyword evidence="4" id="KW-1185">Reference proteome</keyword>
<keyword evidence="3" id="KW-0808">Transferase</keyword>
<dbReference type="InterPro" id="IPR015797">
    <property type="entry name" value="NUDIX_hydrolase-like_dom_sf"/>
</dbReference>
<dbReference type="EMBL" id="CAMXCT020001458">
    <property type="protein sequence ID" value="CAL1143669.1"/>
    <property type="molecule type" value="Genomic_DNA"/>
</dbReference>
<dbReference type="GO" id="GO:0016301">
    <property type="term" value="F:kinase activity"/>
    <property type="evidence" value="ECO:0007669"/>
    <property type="project" value="UniProtKB-KW"/>
</dbReference>
<name>A0A9P1CEQ7_9DINO</name>
<organism evidence="1">
    <name type="scientific">Cladocopium goreaui</name>
    <dbReference type="NCBI Taxonomy" id="2562237"/>
    <lineage>
        <taxon>Eukaryota</taxon>
        <taxon>Sar</taxon>
        <taxon>Alveolata</taxon>
        <taxon>Dinophyceae</taxon>
        <taxon>Suessiales</taxon>
        <taxon>Symbiodiniaceae</taxon>
        <taxon>Cladocopium</taxon>
    </lineage>
</organism>
<reference evidence="1" key="1">
    <citation type="submission" date="2022-10" db="EMBL/GenBank/DDBJ databases">
        <authorList>
            <person name="Chen Y."/>
            <person name="Dougan E. K."/>
            <person name="Chan C."/>
            <person name="Rhodes N."/>
            <person name="Thang M."/>
        </authorList>
    </citation>
    <scope>NUCLEOTIDE SEQUENCE</scope>
</reference>
<dbReference type="EMBL" id="CAMXCT030001458">
    <property type="protein sequence ID" value="CAL4777606.1"/>
    <property type="molecule type" value="Genomic_DNA"/>
</dbReference>
<dbReference type="EMBL" id="CAMXCT010001458">
    <property type="protein sequence ID" value="CAI3990294.1"/>
    <property type="molecule type" value="Genomic_DNA"/>
</dbReference>